<dbReference type="Proteomes" id="UP000199322">
    <property type="component" value="Unassembled WGS sequence"/>
</dbReference>
<dbReference type="PANTHER" id="PTHR45766">
    <property type="entry name" value="DNA ANNEALING HELICASE AND ENDONUCLEASE ZRANB3 FAMILY MEMBER"/>
    <property type="match status" value="1"/>
</dbReference>
<dbReference type="InterPro" id="IPR025202">
    <property type="entry name" value="PLD-like_dom"/>
</dbReference>
<keyword evidence="2" id="KW-0175">Coiled coil</keyword>
<dbReference type="AlphaFoldDB" id="A0A1G6NYI9"/>
<reference evidence="5 6" key="1">
    <citation type="submission" date="2016-10" db="EMBL/GenBank/DDBJ databases">
        <authorList>
            <person name="de Groot N.N."/>
        </authorList>
    </citation>
    <scope>NUCLEOTIDE SEQUENCE [LARGE SCALE GENOMIC DNA]</scope>
    <source>
        <strain evidence="5 6">WG14</strain>
    </source>
</reference>
<sequence length="1098" mass="129505">MNNTSNIIDNKNQKMWEYLKDNIEEGSKLSIVSAYFTIYAYYELKEKFDDIESLNFLFGEPSFIKNMDLDQMQSKEFTIEDNSTNITIKNRLKQKKVAKECAKWIEEKVNIKSMVKPNFLHGKMYHIEKPGRDPRAITGSSNFTYSGLGFKNSHNIELNVYLSDQRDVNESKKWFDSIWNDNTGLVEDVKYQVLEYLNKLYKDNSPEIVYLFTLYKIFEEYVENQEKYTQQEDFQETKIWNMLYDFQKDGVKAAISKIEKHNGCILADSVGLGKTFEALAVIKYYEMKNDRVLVLCPKRLYENWNTYKGTVKDNILLEDKFYYDIFFHTDLSRDKGRAANGYLLEEINWERYDLVVIDESHNFRNKRAVKNRVTRYEKLMNNIIKAGQNTKVLMLTATPINNDLSDLHNQINFITKENDQALKNQNIERISSVVKKAQRNFDKWADEKNKGSKIDLVEEMDSDFFKLLDEYTISRSRKHIKKYYDIKKIGKFPKRLKPISIYSELDTSNQVMNYEQLNNKILEMDLSIYYPSNFVRKLSQEEYAEKHDTIVKGGTGILSQADREQNLILMLKTNYLKRLESSVHSFRLTFERLAKKHENLINKIENYKENREEYKEIDLDLNKEEYSEEEMDLLIEGKINFNLKEMRASEWLEKIKRDYKVIKELLKEANKINREKDAKLKTLIKLIEDKIKNPINKDNKKILIFTAYADTANYLYLNLKEELSKKNLEFGLVTGTGPNNSTIGLKNFEEILQSFSPKSKGKINCEKEIDILVATDCISEGQNLQDCDYLINYDIHWNPVRITQRFGRIDRIGSKNQKIQLVNFWPEKDLEKYINLEKRVKNRMALSDMSGTGQENIIEVREDEDNYLDFREKQLKKLQNEIIDLEDMDDTISLTDFTLDNYKMDLTNYLEKNKNLKHLPEGIYSIVPLPKDIEYSEDSLPKNIKEFIKPGVIFCLKLKSSKKEKVEKRLEKFNPVAPYFLVYIYDNGEIKFNYTNLKQLLEIYKLLASGGKQPYEELEKIFTKETNDGENMEKYSNLLRTIVKQINKKLNHQSMRTLGMGAGRGQINLISKENQITDEEEFELISFLIIKEKENYDG</sequence>
<dbReference type="GO" id="GO:0016787">
    <property type="term" value="F:hydrolase activity"/>
    <property type="evidence" value="ECO:0007669"/>
    <property type="project" value="UniProtKB-KW"/>
</dbReference>
<dbReference type="RefSeq" id="WP_091404762.1">
    <property type="nucleotide sequence ID" value="NZ_FMYV01000006.1"/>
</dbReference>
<dbReference type="InterPro" id="IPR014001">
    <property type="entry name" value="Helicase_ATP-bd"/>
</dbReference>
<dbReference type="SMART" id="SM00490">
    <property type="entry name" value="HELICc"/>
    <property type="match status" value="1"/>
</dbReference>
<dbReference type="Pfam" id="PF04851">
    <property type="entry name" value="ResIII"/>
    <property type="match status" value="1"/>
</dbReference>
<protein>
    <submittedName>
        <fullName evidence="5">PLD-like domain-containing protein</fullName>
    </submittedName>
</protein>
<dbReference type="Gene3D" id="3.40.50.300">
    <property type="entry name" value="P-loop containing nucleotide triphosphate hydrolases"/>
    <property type="match status" value="1"/>
</dbReference>
<dbReference type="GO" id="GO:0031297">
    <property type="term" value="P:replication fork processing"/>
    <property type="evidence" value="ECO:0007669"/>
    <property type="project" value="TreeGrafter"/>
</dbReference>
<feature type="coiled-coil region" evidence="2">
    <location>
        <begin position="652"/>
        <end position="682"/>
    </location>
</feature>
<dbReference type="PROSITE" id="PS51192">
    <property type="entry name" value="HELICASE_ATP_BIND_1"/>
    <property type="match status" value="1"/>
</dbReference>
<evidence type="ECO:0000313" key="6">
    <source>
        <dbReference type="Proteomes" id="UP000199322"/>
    </source>
</evidence>
<dbReference type="Gene3D" id="3.30.870.10">
    <property type="entry name" value="Endonuclease Chain A"/>
    <property type="match status" value="1"/>
</dbReference>
<evidence type="ECO:0000313" key="5">
    <source>
        <dbReference type="EMBL" id="SDC72245.1"/>
    </source>
</evidence>
<dbReference type="PROSITE" id="PS51194">
    <property type="entry name" value="HELICASE_CTER"/>
    <property type="match status" value="1"/>
</dbReference>
<dbReference type="InterPro" id="IPR049730">
    <property type="entry name" value="SNF2/RAD54-like_C"/>
</dbReference>
<dbReference type="SMART" id="SM00487">
    <property type="entry name" value="DEXDc"/>
    <property type="match status" value="1"/>
</dbReference>
<dbReference type="GO" id="GO:0005524">
    <property type="term" value="F:ATP binding"/>
    <property type="evidence" value="ECO:0007669"/>
    <property type="project" value="InterPro"/>
</dbReference>
<dbReference type="SUPFAM" id="SSF56024">
    <property type="entry name" value="Phospholipase D/nuclease"/>
    <property type="match status" value="1"/>
</dbReference>
<dbReference type="Pfam" id="PF00271">
    <property type="entry name" value="Helicase_C"/>
    <property type="match status" value="1"/>
</dbReference>
<accession>A0A1G6NYI9</accession>
<proteinExistence type="predicted"/>
<evidence type="ECO:0000259" key="3">
    <source>
        <dbReference type="PROSITE" id="PS51192"/>
    </source>
</evidence>
<name>A0A1G6NYI9_9BACT</name>
<dbReference type="InterPro" id="IPR001650">
    <property type="entry name" value="Helicase_C-like"/>
</dbReference>
<dbReference type="InterPro" id="IPR038718">
    <property type="entry name" value="SNF2-like_sf"/>
</dbReference>
<feature type="coiled-coil region" evidence="2">
    <location>
        <begin position="861"/>
        <end position="919"/>
    </location>
</feature>
<dbReference type="InterPro" id="IPR006935">
    <property type="entry name" value="Helicase/UvrB_N"/>
</dbReference>
<evidence type="ECO:0000259" key="4">
    <source>
        <dbReference type="PROSITE" id="PS51194"/>
    </source>
</evidence>
<keyword evidence="1" id="KW-0378">Hydrolase</keyword>
<dbReference type="STRING" id="28234.SAMN04488588_1690"/>
<evidence type="ECO:0000256" key="1">
    <source>
        <dbReference type="ARBA" id="ARBA00022801"/>
    </source>
</evidence>
<evidence type="ECO:0000256" key="2">
    <source>
        <dbReference type="SAM" id="Coils"/>
    </source>
</evidence>
<dbReference type="EMBL" id="FMYV01000006">
    <property type="protein sequence ID" value="SDC72245.1"/>
    <property type="molecule type" value="Genomic_DNA"/>
</dbReference>
<dbReference type="GO" id="GO:0006281">
    <property type="term" value="P:DNA repair"/>
    <property type="evidence" value="ECO:0007669"/>
    <property type="project" value="TreeGrafter"/>
</dbReference>
<dbReference type="PANTHER" id="PTHR45766:SF6">
    <property type="entry name" value="SWI_SNF-RELATED MATRIX-ASSOCIATED ACTIN-DEPENDENT REGULATOR OF CHROMATIN SUBFAMILY A-LIKE PROTEIN 1"/>
    <property type="match status" value="1"/>
</dbReference>
<organism evidence="5 6">
    <name type="scientific">Geotoga petraea</name>
    <dbReference type="NCBI Taxonomy" id="28234"/>
    <lineage>
        <taxon>Bacteria</taxon>
        <taxon>Thermotogati</taxon>
        <taxon>Thermotogota</taxon>
        <taxon>Thermotogae</taxon>
        <taxon>Petrotogales</taxon>
        <taxon>Petrotogaceae</taxon>
        <taxon>Geotoga</taxon>
    </lineage>
</organism>
<keyword evidence="6" id="KW-1185">Reference proteome</keyword>
<dbReference type="Pfam" id="PF13091">
    <property type="entry name" value="PLDc_2"/>
    <property type="match status" value="1"/>
</dbReference>
<dbReference type="GO" id="GO:0003677">
    <property type="term" value="F:DNA binding"/>
    <property type="evidence" value="ECO:0007669"/>
    <property type="project" value="InterPro"/>
</dbReference>
<feature type="domain" description="Helicase C-terminal" evidence="4">
    <location>
        <begin position="679"/>
        <end position="858"/>
    </location>
</feature>
<dbReference type="SUPFAM" id="SSF52540">
    <property type="entry name" value="P-loop containing nucleoside triphosphate hydrolases"/>
    <property type="match status" value="2"/>
</dbReference>
<dbReference type="CDD" id="cd18793">
    <property type="entry name" value="SF2_C_SNF"/>
    <property type="match status" value="1"/>
</dbReference>
<dbReference type="Gene3D" id="3.40.50.10810">
    <property type="entry name" value="Tandem AAA-ATPase domain"/>
    <property type="match status" value="2"/>
</dbReference>
<feature type="domain" description="Helicase ATP-binding" evidence="3">
    <location>
        <begin position="255"/>
        <end position="417"/>
    </location>
</feature>
<dbReference type="InterPro" id="IPR027417">
    <property type="entry name" value="P-loop_NTPase"/>
</dbReference>
<gene>
    <name evidence="5" type="ORF">SAMN04488588_1690</name>
</gene>
<feature type="coiled-coil region" evidence="2">
    <location>
        <begin position="590"/>
        <end position="624"/>
    </location>
</feature>